<name>A0A5J5EFQ0_9PEZI</name>
<evidence type="ECO:0000256" key="1">
    <source>
        <dbReference type="SAM" id="MobiDB-lite"/>
    </source>
</evidence>
<dbReference type="Proteomes" id="UP000326924">
    <property type="component" value="Unassembled WGS sequence"/>
</dbReference>
<evidence type="ECO:0000313" key="2">
    <source>
        <dbReference type="EMBL" id="KAA8894104.1"/>
    </source>
</evidence>
<sequence length="232" mass="25542">MRSSVRIDLRLSRTPRIGGAYQQYYTGADAPNSRQFPQTTHTPDLTRFCVCPQGLLHAGAIDSQCFGVADSKLHLKFGPGRPDRWVGGAYQQCYTCERPRDGALELKQSVGTGAQTRQTTAQPPIPANHAHPRPNGILCLPSGASAHGRYQLPRFRSRRLQRQTRGVGQNVLDLLMDAPPRGLALVRLDLAARPPTACKRQPPYLSADEHQPGTQRHLGVTKPAFPALGRYH</sequence>
<accession>A0A5J5EFQ0</accession>
<gene>
    <name evidence="2" type="ORF">FN846DRAFT_1025319</name>
</gene>
<dbReference type="EMBL" id="VXIS01000365">
    <property type="protein sequence ID" value="KAA8894104.1"/>
    <property type="molecule type" value="Genomic_DNA"/>
</dbReference>
<proteinExistence type="predicted"/>
<dbReference type="InParanoid" id="A0A5J5EFQ0"/>
<keyword evidence="3" id="KW-1185">Reference proteome</keyword>
<protein>
    <submittedName>
        <fullName evidence="2">Uncharacterized protein</fullName>
    </submittedName>
</protein>
<comment type="caution">
    <text evidence="2">The sequence shown here is derived from an EMBL/GenBank/DDBJ whole genome shotgun (WGS) entry which is preliminary data.</text>
</comment>
<organism evidence="2 3">
    <name type="scientific">Sphaerosporella brunnea</name>
    <dbReference type="NCBI Taxonomy" id="1250544"/>
    <lineage>
        <taxon>Eukaryota</taxon>
        <taxon>Fungi</taxon>
        <taxon>Dikarya</taxon>
        <taxon>Ascomycota</taxon>
        <taxon>Pezizomycotina</taxon>
        <taxon>Pezizomycetes</taxon>
        <taxon>Pezizales</taxon>
        <taxon>Pyronemataceae</taxon>
        <taxon>Sphaerosporella</taxon>
    </lineage>
</organism>
<evidence type="ECO:0000313" key="3">
    <source>
        <dbReference type="Proteomes" id="UP000326924"/>
    </source>
</evidence>
<reference evidence="2 3" key="1">
    <citation type="submission" date="2019-09" db="EMBL/GenBank/DDBJ databases">
        <title>Draft genome of the ectomycorrhizal ascomycete Sphaerosporella brunnea.</title>
        <authorList>
            <consortium name="DOE Joint Genome Institute"/>
            <person name="Benucci G.M."/>
            <person name="Marozzi G."/>
            <person name="Antonielli L."/>
            <person name="Sanchez S."/>
            <person name="Marco P."/>
            <person name="Wang X."/>
            <person name="Falini L.B."/>
            <person name="Barry K."/>
            <person name="Haridas S."/>
            <person name="Lipzen A."/>
            <person name="Labutti K."/>
            <person name="Grigoriev I.V."/>
            <person name="Murat C."/>
            <person name="Martin F."/>
            <person name="Albertini E."/>
            <person name="Donnini D."/>
            <person name="Bonito G."/>
        </authorList>
    </citation>
    <scope>NUCLEOTIDE SEQUENCE [LARGE SCALE GENOMIC DNA]</scope>
    <source>
        <strain evidence="2 3">Sb_GMNB300</strain>
    </source>
</reference>
<feature type="region of interest" description="Disordered" evidence="1">
    <location>
        <begin position="199"/>
        <end position="232"/>
    </location>
</feature>
<dbReference type="AlphaFoldDB" id="A0A5J5EFQ0"/>
<feature type="region of interest" description="Disordered" evidence="1">
    <location>
        <begin position="112"/>
        <end position="131"/>
    </location>
</feature>